<name>F0ZFN1_DICPU</name>
<dbReference type="GeneID" id="10500159"/>
<evidence type="ECO:0000313" key="2">
    <source>
        <dbReference type="Proteomes" id="UP000001064"/>
    </source>
</evidence>
<dbReference type="KEGG" id="dpp:DICPUDRAFT_77118"/>
<gene>
    <name evidence="1" type="ORF">DICPUDRAFT_77118</name>
</gene>
<evidence type="ECO:0000313" key="1">
    <source>
        <dbReference type="EMBL" id="EGC37261.1"/>
    </source>
</evidence>
<dbReference type="VEuPathDB" id="AmoebaDB:DICPUDRAFT_77118"/>
<keyword evidence="2" id="KW-1185">Reference proteome</keyword>
<organism evidence="1 2">
    <name type="scientific">Dictyostelium purpureum</name>
    <name type="common">Slime mold</name>
    <dbReference type="NCBI Taxonomy" id="5786"/>
    <lineage>
        <taxon>Eukaryota</taxon>
        <taxon>Amoebozoa</taxon>
        <taxon>Evosea</taxon>
        <taxon>Eumycetozoa</taxon>
        <taxon>Dictyostelia</taxon>
        <taxon>Dictyosteliales</taxon>
        <taxon>Dictyosteliaceae</taxon>
        <taxon>Dictyostelium</taxon>
    </lineage>
</organism>
<dbReference type="RefSeq" id="XP_003286231.1">
    <property type="nucleotide sequence ID" value="XM_003286183.1"/>
</dbReference>
<dbReference type="eggNOG" id="ENOG502RI52">
    <property type="taxonomic scope" value="Eukaryota"/>
</dbReference>
<dbReference type="Proteomes" id="UP000001064">
    <property type="component" value="Unassembled WGS sequence"/>
</dbReference>
<dbReference type="AlphaFoldDB" id="F0ZFN1"/>
<reference evidence="2" key="1">
    <citation type="journal article" date="2011" name="Genome Biol.">
        <title>Comparative genomics of the social amoebae Dictyostelium discoideum and Dictyostelium purpureum.</title>
        <authorList>
            <consortium name="US DOE Joint Genome Institute (JGI-PGF)"/>
            <person name="Sucgang R."/>
            <person name="Kuo A."/>
            <person name="Tian X."/>
            <person name="Salerno W."/>
            <person name="Parikh A."/>
            <person name="Feasley C.L."/>
            <person name="Dalin E."/>
            <person name="Tu H."/>
            <person name="Huang E."/>
            <person name="Barry K."/>
            <person name="Lindquist E."/>
            <person name="Shapiro H."/>
            <person name="Bruce D."/>
            <person name="Schmutz J."/>
            <person name="Salamov A."/>
            <person name="Fey P."/>
            <person name="Gaudet P."/>
            <person name="Anjard C."/>
            <person name="Babu M.M."/>
            <person name="Basu S."/>
            <person name="Bushmanova Y."/>
            <person name="van der Wel H."/>
            <person name="Katoh-Kurasawa M."/>
            <person name="Dinh C."/>
            <person name="Coutinho P.M."/>
            <person name="Saito T."/>
            <person name="Elias M."/>
            <person name="Schaap P."/>
            <person name="Kay R.R."/>
            <person name="Henrissat B."/>
            <person name="Eichinger L."/>
            <person name="Rivero F."/>
            <person name="Putnam N.H."/>
            <person name="West C.M."/>
            <person name="Loomis W.F."/>
            <person name="Chisholm R.L."/>
            <person name="Shaulsky G."/>
            <person name="Strassmann J.E."/>
            <person name="Queller D.C."/>
            <person name="Kuspa A."/>
            <person name="Grigoriev I.V."/>
        </authorList>
    </citation>
    <scope>NUCLEOTIDE SEQUENCE [LARGE SCALE GENOMIC DNA]</scope>
    <source>
        <strain evidence="2">QSDP1</strain>
    </source>
</reference>
<dbReference type="PANTHER" id="PTHR38082:SF2">
    <property type="entry name" value="PESTICIDAL CRYSTAL PROTEIN N-TERMINAL DOMAIN-CONTAINING PROTEIN"/>
    <property type="match status" value="1"/>
</dbReference>
<dbReference type="InParanoid" id="F0ZFN1"/>
<dbReference type="PANTHER" id="PTHR38082">
    <property type="entry name" value="ENDOTOXIN_N DOMAIN-CONTAINING PROTEIN"/>
    <property type="match status" value="1"/>
</dbReference>
<proteinExistence type="predicted"/>
<dbReference type="OMA" id="MIMSIRM"/>
<protein>
    <submittedName>
        <fullName evidence="1">Uncharacterized protein</fullName>
    </submittedName>
</protein>
<accession>F0ZFN1</accession>
<dbReference type="EMBL" id="GL871004">
    <property type="protein sequence ID" value="EGC37261.1"/>
    <property type="molecule type" value="Genomic_DNA"/>
</dbReference>
<sequence length="263" mass="30082">MCLLNLMSFWNQYGFDPIYARGSSANHSYREKLHINIQKALKSMESVLKKNQPGLDNLSKMLEIDPVLYPVPLFKAPVVPSFNRITDVNTQKLSYTKPVVEIDVNMHARPFIYRVDGVNFIGDFAIEDIYGPRMVPKEKDQITDCYGFYLKTQPNIQIKLSEPKYVSIRLFTKMESNEFYLNAGMFGEFEKHDFESGSLASTLMYAGDRELPCREKTNKYSGFCISKKSETPISLFQVTANPSSSGILNFDKLLFLELVISDN</sequence>